<organism evidence="1 2">
    <name type="scientific">Streptomyces cyaneofuscatus</name>
    <dbReference type="NCBI Taxonomy" id="66883"/>
    <lineage>
        <taxon>Bacteria</taxon>
        <taxon>Bacillati</taxon>
        <taxon>Actinomycetota</taxon>
        <taxon>Actinomycetes</taxon>
        <taxon>Kitasatosporales</taxon>
        <taxon>Streptomycetaceae</taxon>
        <taxon>Streptomyces</taxon>
    </lineage>
</organism>
<evidence type="ECO:0000313" key="1">
    <source>
        <dbReference type="EMBL" id="WSB08651.1"/>
    </source>
</evidence>
<proteinExistence type="predicted"/>
<accession>A0ABZ1EWZ0</accession>
<name>A0ABZ1EWZ0_9ACTN</name>
<reference evidence="1 2" key="1">
    <citation type="submission" date="2022-10" db="EMBL/GenBank/DDBJ databases">
        <title>The complete genomes of actinobacterial strains from the NBC collection.</title>
        <authorList>
            <person name="Joergensen T.S."/>
            <person name="Alvarez Arevalo M."/>
            <person name="Sterndorff E.B."/>
            <person name="Faurdal D."/>
            <person name="Vuksanovic O."/>
            <person name="Mourched A.-S."/>
            <person name="Charusanti P."/>
            <person name="Shaw S."/>
            <person name="Blin K."/>
            <person name="Weber T."/>
        </authorList>
    </citation>
    <scope>NUCLEOTIDE SEQUENCE [LARGE SCALE GENOMIC DNA]</scope>
    <source>
        <strain evidence="1 2">NBC 01792</strain>
    </source>
</reference>
<evidence type="ECO:0000313" key="2">
    <source>
        <dbReference type="Proteomes" id="UP001356428"/>
    </source>
</evidence>
<dbReference type="RefSeq" id="WP_326704990.1">
    <property type="nucleotide sequence ID" value="NZ_CP108861.1"/>
</dbReference>
<sequence>MTSTTVSELISNSFLIVLGYFFGQTTERRGQPESPGGEGVRI</sequence>
<keyword evidence="2" id="KW-1185">Reference proteome</keyword>
<protein>
    <submittedName>
        <fullName evidence="1">Uncharacterized protein</fullName>
    </submittedName>
</protein>
<dbReference type="Proteomes" id="UP001356428">
    <property type="component" value="Chromosome"/>
</dbReference>
<dbReference type="EMBL" id="CP109083">
    <property type="protein sequence ID" value="WSB08651.1"/>
    <property type="molecule type" value="Genomic_DNA"/>
</dbReference>
<gene>
    <name evidence="1" type="ORF">OG849_16045</name>
</gene>